<dbReference type="OrthoDB" id="441329at2759"/>
<dbReference type="SUPFAM" id="SSF54791">
    <property type="entry name" value="Eukaryotic type KH-domain (KH-domain type I)"/>
    <property type="match status" value="2"/>
</dbReference>
<evidence type="ECO:0000256" key="1">
    <source>
        <dbReference type="ARBA" id="ARBA00022737"/>
    </source>
</evidence>
<dbReference type="Pfam" id="PF00013">
    <property type="entry name" value="KH_1"/>
    <property type="match status" value="2"/>
</dbReference>
<dbReference type="eggNOG" id="KOG2190">
    <property type="taxonomic scope" value="Eukaryota"/>
</dbReference>
<dbReference type="VEuPathDB" id="CryptoDB:GNI_032650"/>
<protein>
    <submittedName>
        <fullName evidence="4">RNA-binding nova protein</fullName>
    </submittedName>
</protein>
<dbReference type="AlphaFoldDB" id="A0A023BAV4"/>
<dbReference type="EMBL" id="AFNH02000249">
    <property type="protein sequence ID" value="EZG78758.1"/>
    <property type="molecule type" value="Genomic_DNA"/>
</dbReference>
<comment type="caution">
    <text evidence="4">The sequence shown here is derived from an EMBL/GenBank/DDBJ whole genome shotgun (WGS) entry which is preliminary data.</text>
</comment>
<evidence type="ECO:0000256" key="2">
    <source>
        <dbReference type="PROSITE-ProRule" id="PRU00117"/>
    </source>
</evidence>
<gene>
    <name evidence="4" type="ORF">GNI_032650</name>
</gene>
<dbReference type="SMART" id="SM00322">
    <property type="entry name" value="KH"/>
    <property type="match status" value="2"/>
</dbReference>
<dbReference type="GeneID" id="22911320"/>
<evidence type="ECO:0000313" key="5">
    <source>
        <dbReference type="Proteomes" id="UP000019763"/>
    </source>
</evidence>
<organism evidence="4 5">
    <name type="scientific">Gregarina niphandrodes</name>
    <name type="common">Septate eugregarine</name>
    <dbReference type="NCBI Taxonomy" id="110365"/>
    <lineage>
        <taxon>Eukaryota</taxon>
        <taxon>Sar</taxon>
        <taxon>Alveolata</taxon>
        <taxon>Apicomplexa</taxon>
        <taxon>Conoidasida</taxon>
        <taxon>Gregarinasina</taxon>
        <taxon>Eugregarinorida</taxon>
        <taxon>Gregarinidae</taxon>
        <taxon>Gregarina</taxon>
    </lineage>
</organism>
<feature type="non-terminal residue" evidence="4">
    <location>
        <position position="1"/>
    </location>
</feature>
<keyword evidence="2" id="KW-0694">RNA-binding</keyword>
<reference evidence="4" key="1">
    <citation type="submission" date="2013-12" db="EMBL/GenBank/DDBJ databases">
        <authorList>
            <person name="Omoto C.K."/>
            <person name="Sibley D."/>
            <person name="Venepally P."/>
            <person name="Hadjithomas M."/>
            <person name="Karamycheva S."/>
            <person name="Brunk B."/>
            <person name="Roos D."/>
            <person name="Caler E."/>
            <person name="Lorenzi H."/>
        </authorList>
    </citation>
    <scope>NUCLEOTIDE SEQUENCE</scope>
</reference>
<dbReference type="PANTHER" id="PTHR10288">
    <property type="entry name" value="KH DOMAIN CONTAINING RNA BINDING PROTEIN"/>
    <property type="match status" value="1"/>
</dbReference>
<keyword evidence="5" id="KW-1185">Reference proteome</keyword>
<name>A0A023BAV4_GRENI</name>
<keyword evidence="1" id="KW-0677">Repeat</keyword>
<evidence type="ECO:0000313" key="4">
    <source>
        <dbReference type="EMBL" id="EZG78758.1"/>
    </source>
</evidence>
<dbReference type="Proteomes" id="UP000019763">
    <property type="component" value="Unassembled WGS sequence"/>
</dbReference>
<feature type="domain" description="K Homology" evidence="3">
    <location>
        <begin position="217"/>
        <end position="290"/>
    </location>
</feature>
<dbReference type="PROSITE" id="PS50084">
    <property type="entry name" value="KH_TYPE_1"/>
    <property type="match status" value="2"/>
</dbReference>
<dbReference type="OMA" id="TERSYFP"/>
<dbReference type="GO" id="GO:0003723">
    <property type="term" value="F:RNA binding"/>
    <property type="evidence" value="ECO:0007669"/>
    <property type="project" value="UniProtKB-UniRule"/>
</dbReference>
<dbReference type="InterPro" id="IPR004087">
    <property type="entry name" value="KH_dom"/>
</dbReference>
<evidence type="ECO:0000259" key="3">
    <source>
        <dbReference type="SMART" id="SM00322"/>
    </source>
</evidence>
<dbReference type="RefSeq" id="XP_011129200.1">
    <property type="nucleotide sequence ID" value="XM_011130898.1"/>
</dbReference>
<dbReference type="InterPro" id="IPR036612">
    <property type="entry name" value="KH_dom_type_1_sf"/>
</dbReference>
<sequence length="298" mass="32116">PQAMTGGDAAMPFTNSAAGPMAIVLIAGVSTAVARAIDYIIDILTQSFNMYGSIELRMVVPNSSVPPIMGKGGSKIMSIREGTGAKVQISGRDNSGIRQDFERIVLVSGQTEQVRNATKIVTSLIQADPMLKEYMIFSLSVDTEKLSDYLAGTGGSGRGTAAMPPVPPPDYHHSMPYHSQHHSSVAELTLQDLQPVDEKDVNTWIKADLIKPQVMQLETSVLIQIPDEQVGSLMGRSGQVLTEIRSSSGARITISQRGELVPGTRDRLVTIKGNMAAIHTAHALIVQRLAETQDEERQ</sequence>
<feature type="domain" description="K Homology" evidence="3">
    <location>
        <begin position="52"/>
        <end position="126"/>
    </location>
</feature>
<proteinExistence type="predicted"/>
<dbReference type="Gene3D" id="3.30.1370.10">
    <property type="entry name" value="K Homology domain, type 1"/>
    <property type="match status" value="2"/>
</dbReference>
<accession>A0A023BAV4</accession>
<dbReference type="InterPro" id="IPR004088">
    <property type="entry name" value="KH_dom_type_1"/>
</dbReference>